<sequence length="112" mass="11293">MTDPAHTGRPSAARTPWPLAHPLLGALSRAGVPMAPGDVDQVGRASALGPEFVHALARWIRAAHAGAPPAATSPPTPAAAPLRPTPPPPASPASPACPDRPQGTPVDHRRAG</sequence>
<reference evidence="2" key="1">
    <citation type="submission" date="2024-06" db="EMBL/GenBank/DDBJ databases">
        <title>The genome sequences of Kitasatospora sp. strain HUAS MG31.</title>
        <authorList>
            <person name="Mo P."/>
        </authorList>
    </citation>
    <scope>NUCLEOTIDE SEQUENCE</scope>
    <source>
        <strain evidence="2">HUAS MG31</strain>
    </source>
</reference>
<dbReference type="KEGG" id="kcm:ABWK59_29515"/>
<name>A0AAU8K224_9ACTN</name>
<dbReference type="EMBL" id="CP159872">
    <property type="protein sequence ID" value="XCM82759.1"/>
    <property type="molecule type" value="Genomic_DNA"/>
</dbReference>
<accession>A0AAU8K224</accession>
<protein>
    <submittedName>
        <fullName evidence="2">Uncharacterized protein</fullName>
    </submittedName>
</protein>
<dbReference type="RefSeq" id="WP_354643692.1">
    <property type="nucleotide sequence ID" value="NZ_CP159872.1"/>
</dbReference>
<dbReference type="AlphaFoldDB" id="A0AAU8K224"/>
<gene>
    <name evidence="2" type="ORF">ABWK59_29515</name>
</gene>
<feature type="compositionally biased region" description="Pro residues" evidence="1">
    <location>
        <begin position="71"/>
        <end position="92"/>
    </location>
</feature>
<evidence type="ECO:0000256" key="1">
    <source>
        <dbReference type="SAM" id="MobiDB-lite"/>
    </source>
</evidence>
<evidence type="ECO:0000313" key="2">
    <source>
        <dbReference type="EMBL" id="XCM82759.1"/>
    </source>
</evidence>
<feature type="region of interest" description="Disordered" evidence="1">
    <location>
        <begin position="66"/>
        <end position="112"/>
    </location>
</feature>
<organism evidence="2">
    <name type="scientific">Kitasatospora camelliae</name>
    <dbReference type="NCBI Taxonomy" id="3156397"/>
    <lineage>
        <taxon>Bacteria</taxon>
        <taxon>Bacillati</taxon>
        <taxon>Actinomycetota</taxon>
        <taxon>Actinomycetes</taxon>
        <taxon>Kitasatosporales</taxon>
        <taxon>Streptomycetaceae</taxon>
        <taxon>Kitasatospora</taxon>
    </lineage>
</organism>
<proteinExistence type="predicted"/>